<dbReference type="InterPro" id="IPR018731">
    <property type="entry name" value="Atg13_N"/>
</dbReference>
<gene>
    <name evidence="6" type="ORF">CC1G_07785</name>
</gene>
<evidence type="ECO:0000256" key="2">
    <source>
        <dbReference type="ARBA" id="ARBA00023006"/>
    </source>
</evidence>
<organism evidence="6 7">
    <name type="scientific">Coprinopsis cinerea (strain Okayama-7 / 130 / ATCC MYA-4618 / FGSC 9003)</name>
    <name type="common">Inky cap fungus</name>
    <name type="synonym">Hormographiella aspergillata</name>
    <dbReference type="NCBI Taxonomy" id="240176"/>
    <lineage>
        <taxon>Eukaryota</taxon>
        <taxon>Fungi</taxon>
        <taxon>Dikarya</taxon>
        <taxon>Basidiomycota</taxon>
        <taxon>Agaricomycotina</taxon>
        <taxon>Agaricomycetes</taxon>
        <taxon>Agaricomycetidae</taxon>
        <taxon>Agaricales</taxon>
        <taxon>Agaricineae</taxon>
        <taxon>Psathyrellaceae</taxon>
        <taxon>Coprinopsis</taxon>
    </lineage>
</organism>
<dbReference type="GO" id="GO:0000407">
    <property type="term" value="C:phagophore assembly site"/>
    <property type="evidence" value="ECO:0007669"/>
    <property type="project" value="TreeGrafter"/>
</dbReference>
<dbReference type="Proteomes" id="UP000001861">
    <property type="component" value="Unassembled WGS sequence"/>
</dbReference>
<dbReference type="AlphaFoldDB" id="A8NP13"/>
<feature type="compositionally biased region" description="Gly residues" evidence="4">
    <location>
        <begin position="510"/>
        <end position="531"/>
    </location>
</feature>
<name>A8NP13_COPC7</name>
<dbReference type="KEGG" id="cci:CC1G_07785"/>
<dbReference type="EMBL" id="AACS02000012">
    <property type="protein sequence ID" value="EAU86589.2"/>
    <property type="molecule type" value="Genomic_DNA"/>
</dbReference>
<evidence type="ECO:0000256" key="4">
    <source>
        <dbReference type="SAM" id="MobiDB-lite"/>
    </source>
</evidence>
<dbReference type="Pfam" id="PF10033">
    <property type="entry name" value="ATG13"/>
    <property type="match status" value="1"/>
</dbReference>
<dbReference type="GO" id="GO:0005829">
    <property type="term" value="C:cytosol"/>
    <property type="evidence" value="ECO:0007669"/>
    <property type="project" value="TreeGrafter"/>
</dbReference>
<evidence type="ECO:0000256" key="1">
    <source>
        <dbReference type="ARBA" id="ARBA00005246"/>
    </source>
</evidence>
<comment type="caution">
    <text evidence="6">The sequence shown here is derived from an EMBL/GenBank/DDBJ whole genome shotgun (WGS) entry which is preliminary data.</text>
</comment>
<dbReference type="GeneID" id="6011770"/>
<dbReference type="GO" id="GO:0034497">
    <property type="term" value="P:protein localization to phagophore assembly site"/>
    <property type="evidence" value="ECO:0007669"/>
    <property type="project" value="TreeGrafter"/>
</dbReference>
<dbReference type="GO" id="GO:0000423">
    <property type="term" value="P:mitophagy"/>
    <property type="evidence" value="ECO:0007669"/>
    <property type="project" value="TreeGrafter"/>
</dbReference>
<feature type="domain" description="Autophagy-related protein 13 N-terminal" evidence="5">
    <location>
        <begin position="2"/>
        <end position="191"/>
    </location>
</feature>
<dbReference type="RefSeq" id="XP_001835242.2">
    <property type="nucleotide sequence ID" value="XM_001835190.2"/>
</dbReference>
<feature type="compositionally biased region" description="Low complexity" evidence="4">
    <location>
        <begin position="346"/>
        <end position="361"/>
    </location>
</feature>
<feature type="compositionally biased region" description="Low complexity" evidence="4">
    <location>
        <begin position="375"/>
        <end position="389"/>
    </location>
</feature>
<feature type="compositionally biased region" description="Low complexity" evidence="4">
    <location>
        <begin position="322"/>
        <end position="332"/>
    </location>
</feature>
<feature type="compositionally biased region" description="Basic and acidic residues" evidence="4">
    <location>
        <begin position="727"/>
        <end position="749"/>
    </location>
</feature>
<feature type="compositionally biased region" description="Basic and acidic residues" evidence="4">
    <location>
        <begin position="580"/>
        <end position="600"/>
    </location>
</feature>
<comment type="similarity">
    <text evidence="1 3">Belongs to the ATG13 family. Fungi subfamily.</text>
</comment>
<dbReference type="InterPro" id="IPR040182">
    <property type="entry name" value="ATG13"/>
</dbReference>
<keyword evidence="2 3" id="KW-0072">Autophagy</keyword>
<feature type="compositionally biased region" description="Polar residues" evidence="4">
    <location>
        <begin position="497"/>
        <end position="508"/>
    </location>
</feature>
<feature type="compositionally biased region" description="Low complexity" evidence="4">
    <location>
        <begin position="227"/>
        <end position="239"/>
    </location>
</feature>
<dbReference type="InParanoid" id="A8NP13"/>
<protein>
    <recommendedName>
        <fullName evidence="3">Autophagy-related protein 13</fullName>
    </recommendedName>
</protein>
<dbReference type="PANTHER" id="PTHR13430:SF4">
    <property type="entry name" value="AUTOPHAGY-RELATED PROTEIN 13"/>
    <property type="match status" value="1"/>
</dbReference>
<evidence type="ECO:0000313" key="6">
    <source>
        <dbReference type="EMBL" id="EAU86589.2"/>
    </source>
</evidence>
<dbReference type="GO" id="GO:0034727">
    <property type="term" value="P:piecemeal microautophagy of the nucleus"/>
    <property type="evidence" value="ECO:0007669"/>
    <property type="project" value="TreeGrafter"/>
</dbReference>
<evidence type="ECO:0000313" key="7">
    <source>
        <dbReference type="Proteomes" id="UP000001861"/>
    </source>
</evidence>
<feature type="compositionally biased region" description="Low complexity" evidence="4">
    <location>
        <begin position="679"/>
        <end position="691"/>
    </location>
</feature>
<keyword evidence="7" id="KW-1185">Reference proteome</keyword>
<dbReference type="PANTHER" id="PTHR13430">
    <property type="match status" value="1"/>
</dbReference>
<dbReference type="OrthoDB" id="70161at2759"/>
<dbReference type="OMA" id="ITHPMGE"/>
<feature type="compositionally biased region" description="Low complexity" evidence="4">
    <location>
        <begin position="641"/>
        <end position="655"/>
    </location>
</feature>
<accession>A8NP13</accession>
<reference evidence="6 7" key="1">
    <citation type="journal article" date="2010" name="Proc. Natl. Acad. Sci. U.S.A.">
        <title>Insights into evolution of multicellular fungi from the assembled chromosomes of the mushroom Coprinopsis cinerea (Coprinus cinereus).</title>
        <authorList>
            <person name="Stajich J.E."/>
            <person name="Wilke S.K."/>
            <person name="Ahren D."/>
            <person name="Au C.H."/>
            <person name="Birren B.W."/>
            <person name="Borodovsky M."/>
            <person name="Burns C."/>
            <person name="Canback B."/>
            <person name="Casselton L.A."/>
            <person name="Cheng C.K."/>
            <person name="Deng J."/>
            <person name="Dietrich F.S."/>
            <person name="Fargo D.C."/>
            <person name="Farman M.L."/>
            <person name="Gathman A.C."/>
            <person name="Goldberg J."/>
            <person name="Guigo R."/>
            <person name="Hoegger P.J."/>
            <person name="Hooker J.B."/>
            <person name="Huggins A."/>
            <person name="James T.Y."/>
            <person name="Kamada T."/>
            <person name="Kilaru S."/>
            <person name="Kodira C."/>
            <person name="Kues U."/>
            <person name="Kupfer D."/>
            <person name="Kwan H.S."/>
            <person name="Lomsadze A."/>
            <person name="Li W."/>
            <person name="Lilly W.W."/>
            <person name="Ma L.J."/>
            <person name="Mackey A.J."/>
            <person name="Manning G."/>
            <person name="Martin F."/>
            <person name="Muraguchi H."/>
            <person name="Natvig D.O."/>
            <person name="Palmerini H."/>
            <person name="Ramesh M.A."/>
            <person name="Rehmeyer C.J."/>
            <person name="Roe B.A."/>
            <person name="Shenoy N."/>
            <person name="Stanke M."/>
            <person name="Ter-Hovhannisyan V."/>
            <person name="Tunlid A."/>
            <person name="Velagapudi R."/>
            <person name="Vision T.J."/>
            <person name="Zeng Q."/>
            <person name="Zolan M.E."/>
            <person name="Pukkila P.J."/>
        </authorList>
    </citation>
    <scope>NUCLEOTIDE SEQUENCE [LARGE SCALE GENOMIC DNA]</scope>
    <source>
        <strain evidence="7">Okayama-7 / 130 / ATCC MYA-4618 / FGSC 9003</strain>
    </source>
</reference>
<dbReference type="STRING" id="240176.A8NP13"/>
<feature type="region of interest" description="Disordered" evidence="4">
    <location>
        <begin position="215"/>
        <end position="849"/>
    </location>
</feature>
<dbReference type="Gene3D" id="3.30.900.10">
    <property type="entry name" value="HORMA domain"/>
    <property type="match status" value="1"/>
</dbReference>
<proteinExistence type="inferred from homology"/>
<dbReference type="VEuPathDB" id="FungiDB:CC1G_07785"/>
<dbReference type="HOGENOM" id="CLU_011810_0_0_1"/>
<sequence>METPDSDLFTKEAKEPYKNISLAPPPGPPPLEIQVVLAIPELANNQVLVHLTPESSRVRIEPTPRFIVLESWTLSFAPRRGDEDHSIDVALPTIYKHGIPLFRSLFTLLRVLPTWKLYKRLKRRTGGPQHLSIQLRVRSSHDPDHLILDFDTPVSPTIPTPLSTQTHTFSAVPHPLGSLTLSARFLETPNFQLEELESVLSSRFISQDLGGGEGFVPTLTKNHQRDSSISSSGMRSVLSKSPPKSIGRTVSSDESASIAERFILPARTPSNPPSSGAGTGTAPTPVRNIPQPPRQLASGDFAGVPNQSPSGLAISRLRKESLGSSPSSSLSGRDLPMGIPFATTNPSLSSLSSSPSSGGLPIRRPSINPVHPFKSNTVSSASGSSPSLSIRQAGITSGSPLSTGITGSHSRSSSISGVTSRPPPSPIGIGLPGGADSRPSPPLSHFSPSSLDVVKRPGTSGSAGSAGSGERDRRVSLGVGASPDDGRVAVPPRKRYSSSFGHRFTNSVGSTGGGSAEGGSGGASAAGGGTASGRSTPAIPPSGSGLGIDLGTRERKESSAASFMSTATDDDDISLFVQDIDSRKPLSGRWKEREKRDWERQQSALRDGLEGVEDQSHGRDTSEASTVKPLRSERTITGRLSTSPPSTAPSSRFSTLSDAAPIPSTLPSAIARERDPAVTSTSPPALSLSPTRGPMLTSQGEVSERLKRMNETFLKSLEGFDPGNAAKRKEREQRKREKERERERERERVQSTTSPRKPNGDDTRPSGSSANRDDAQLAGYASRGLSIRSPRERTPLDEDGGWKSPGAGGSERNRGFASRGMGLRGPMLGDDDDSTSSLGHSEVNVSQGSEEVIGKMELYEERSRRKYHRY</sequence>
<dbReference type="eggNOG" id="KOG4573">
    <property type="taxonomic scope" value="Eukaryota"/>
</dbReference>
<evidence type="ECO:0000256" key="3">
    <source>
        <dbReference type="RuleBase" id="RU361214"/>
    </source>
</evidence>
<dbReference type="InterPro" id="IPR036570">
    <property type="entry name" value="HORMA_dom_sf"/>
</dbReference>
<feature type="compositionally biased region" description="Low complexity" evidence="4">
    <location>
        <begin position="402"/>
        <end position="420"/>
    </location>
</feature>
<evidence type="ECO:0000259" key="5">
    <source>
        <dbReference type="Pfam" id="PF10033"/>
    </source>
</evidence>
<dbReference type="GO" id="GO:1990316">
    <property type="term" value="C:Atg1/ULK1 kinase complex"/>
    <property type="evidence" value="ECO:0007669"/>
    <property type="project" value="InterPro"/>
</dbReference>